<keyword evidence="1" id="KW-0472">Membrane</keyword>
<gene>
    <name evidence="2" type="ORF">HR45_03140</name>
</gene>
<organism evidence="2 3">
    <name type="scientific">Shewanella mangrovi</name>
    <dbReference type="NCBI Taxonomy" id="1515746"/>
    <lineage>
        <taxon>Bacteria</taxon>
        <taxon>Pseudomonadati</taxon>
        <taxon>Pseudomonadota</taxon>
        <taxon>Gammaproteobacteria</taxon>
        <taxon>Alteromonadales</taxon>
        <taxon>Shewanellaceae</taxon>
        <taxon>Shewanella</taxon>
    </lineage>
</organism>
<keyword evidence="1" id="KW-0812">Transmembrane</keyword>
<evidence type="ECO:0000313" key="2">
    <source>
        <dbReference type="EMBL" id="KFZ38445.1"/>
    </source>
</evidence>
<reference evidence="2 3" key="1">
    <citation type="submission" date="2014-06" db="EMBL/GenBank/DDBJ databases">
        <title>Shewanella sp. YQH10.</title>
        <authorList>
            <person name="Liu Y."/>
            <person name="Zeng R."/>
        </authorList>
    </citation>
    <scope>NUCLEOTIDE SEQUENCE [LARGE SCALE GENOMIC DNA]</scope>
    <source>
        <strain evidence="2 3">YQH10</strain>
    </source>
</reference>
<proteinExistence type="predicted"/>
<evidence type="ECO:0000256" key="1">
    <source>
        <dbReference type="SAM" id="Phobius"/>
    </source>
</evidence>
<keyword evidence="1" id="KW-1133">Transmembrane helix</keyword>
<dbReference type="Proteomes" id="UP000029264">
    <property type="component" value="Unassembled WGS sequence"/>
</dbReference>
<dbReference type="EMBL" id="JPEO01000002">
    <property type="protein sequence ID" value="KFZ38445.1"/>
    <property type="molecule type" value="Genomic_DNA"/>
</dbReference>
<dbReference type="AlphaFoldDB" id="A0A094JEW8"/>
<comment type="caution">
    <text evidence="2">The sequence shown here is derived from an EMBL/GenBank/DDBJ whole genome shotgun (WGS) entry which is preliminary data.</text>
</comment>
<accession>A0A094JEW8</accession>
<protein>
    <submittedName>
        <fullName evidence="2">Uncharacterized protein</fullName>
    </submittedName>
</protein>
<evidence type="ECO:0000313" key="3">
    <source>
        <dbReference type="Proteomes" id="UP000029264"/>
    </source>
</evidence>
<name>A0A094JEW8_9GAMM</name>
<dbReference type="RefSeq" id="WP_037439640.1">
    <property type="nucleotide sequence ID" value="NZ_JPEO01000002.1"/>
</dbReference>
<sequence length="120" mass="14289">MEIVLDKMLWWLLLTVALIFLYFFYIIRERYVQFKIAEKDIFRQFEKLSKEERNDFVAAFFSIGRGNELLMLISRIESKCTDGCLRIGHVTWAIRELRTRKASEIEDSEIPTFIALNTQS</sequence>
<keyword evidence="3" id="KW-1185">Reference proteome</keyword>
<feature type="transmembrane region" description="Helical" evidence="1">
    <location>
        <begin position="9"/>
        <end position="27"/>
    </location>
</feature>